<comment type="caution">
    <text evidence="3">The sequence shown here is derived from an EMBL/GenBank/DDBJ whole genome shotgun (WGS) entry which is preliminary data.</text>
</comment>
<dbReference type="Gene3D" id="3.30.70.330">
    <property type="match status" value="1"/>
</dbReference>
<dbReference type="Pfam" id="PF01479">
    <property type="entry name" value="S4"/>
    <property type="match status" value="1"/>
</dbReference>
<dbReference type="PROSITE" id="PS50889">
    <property type="entry name" value="S4"/>
    <property type="match status" value="1"/>
</dbReference>
<feature type="domain" description="RNA-binding S4" evidence="2">
    <location>
        <begin position="181"/>
        <end position="238"/>
    </location>
</feature>
<dbReference type="InterPro" id="IPR002942">
    <property type="entry name" value="S4_RNA-bd"/>
</dbReference>
<reference evidence="4" key="1">
    <citation type="journal article" date="2019" name="Int. J. Syst. Evol. Microbiol.">
        <title>The Global Catalogue of Microorganisms (GCM) 10K type strain sequencing project: providing services to taxonomists for standard genome sequencing and annotation.</title>
        <authorList>
            <consortium name="The Broad Institute Genomics Platform"/>
            <consortium name="The Broad Institute Genome Sequencing Center for Infectious Disease"/>
            <person name="Wu L."/>
            <person name="Ma J."/>
        </authorList>
    </citation>
    <scope>NUCLEOTIDE SEQUENCE [LARGE SCALE GENOMIC DNA]</scope>
    <source>
        <strain evidence="4">CECT 7184</strain>
    </source>
</reference>
<dbReference type="Proteomes" id="UP001596142">
    <property type="component" value="Unassembled WGS sequence"/>
</dbReference>
<dbReference type="InterPro" id="IPR048443">
    <property type="entry name" value="RqcP2_N"/>
</dbReference>
<accession>A0ABW0YKN6</accession>
<sequence>MALYEHFRKEERPFVEQASEWKEQVETRYESKLTDFLDPREQDILRSIIGNDEVVKLEFFGGPQGSERKRALLFPFYEAPEQDQFHIRIYELDYPVKFVSVGHRDVLGSMLGLGVKREKFGDIILQAQRIQIAVAEEIASFVEMNFTKVASASIQLHSVSLEEAIPVREEWEEVSTTVSSLRLDVLLAEMFRLSRSKVVPYIDGKRVKVNWRIADQPSFLVNEGDYLSVRGLGRRKLLTVEGKSKKDKWRVSYGKKQDPS</sequence>
<dbReference type="Pfam" id="PF17774">
    <property type="entry name" value="YlmH_RBD"/>
    <property type="match status" value="1"/>
</dbReference>
<evidence type="ECO:0000313" key="4">
    <source>
        <dbReference type="Proteomes" id="UP001596142"/>
    </source>
</evidence>
<dbReference type="Gene3D" id="3.10.290.10">
    <property type="entry name" value="RNA-binding S4 domain"/>
    <property type="match status" value="1"/>
</dbReference>
<protein>
    <submittedName>
        <fullName evidence="3">RNA-binding protein</fullName>
    </submittedName>
</protein>
<dbReference type="InterPro" id="IPR012677">
    <property type="entry name" value="Nucleotide-bd_a/b_plait_sf"/>
</dbReference>
<gene>
    <name evidence="3" type="ORF">ACFPU1_05490</name>
</gene>
<dbReference type="EMBL" id="JBHSOZ010000003">
    <property type="protein sequence ID" value="MFC5712226.1"/>
    <property type="molecule type" value="Genomic_DNA"/>
</dbReference>
<dbReference type="CDD" id="cd00165">
    <property type="entry name" value="S4"/>
    <property type="match status" value="1"/>
</dbReference>
<dbReference type="SUPFAM" id="SSF55174">
    <property type="entry name" value="Alpha-L RNA-binding motif"/>
    <property type="match status" value="1"/>
</dbReference>
<proteinExistence type="predicted"/>
<evidence type="ECO:0000259" key="2">
    <source>
        <dbReference type="SMART" id="SM00363"/>
    </source>
</evidence>
<organism evidence="3 4">
    <name type="scientific">Thalassorhabdus alkalitolerans</name>
    <dbReference type="NCBI Taxonomy" id="2282697"/>
    <lineage>
        <taxon>Bacteria</taxon>
        <taxon>Bacillati</taxon>
        <taxon>Bacillota</taxon>
        <taxon>Bacilli</taxon>
        <taxon>Bacillales</taxon>
        <taxon>Bacillaceae</taxon>
        <taxon>Thalassorhabdus</taxon>
    </lineage>
</organism>
<dbReference type="InterPro" id="IPR040591">
    <property type="entry name" value="RqcP2_RBD"/>
</dbReference>
<dbReference type="Pfam" id="PF21278">
    <property type="entry name" value="YlmH_1st"/>
    <property type="match status" value="1"/>
</dbReference>
<dbReference type="InterPro" id="IPR036986">
    <property type="entry name" value="S4_RNA-bd_sf"/>
</dbReference>
<dbReference type="SMART" id="SM00363">
    <property type="entry name" value="S4"/>
    <property type="match status" value="1"/>
</dbReference>
<evidence type="ECO:0000256" key="1">
    <source>
        <dbReference type="PROSITE-ProRule" id="PRU00182"/>
    </source>
</evidence>
<dbReference type="PANTHER" id="PTHR13633">
    <property type="entry name" value="MITOCHONDRIAL TRANSCRIPTION RESCUE FACTOR 1"/>
    <property type="match status" value="1"/>
</dbReference>
<name>A0ABW0YKN6_9BACI</name>
<keyword evidence="1" id="KW-0694">RNA-binding</keyword>
<keyword evidence="4" id="KW-1185">Reference proteome</keyword>
<dbReference type="PANTHER" id="PTHR13633:SF3">
    <property type="entry name" value="MITOCHONDRIAL TRANSCRIPTION RESCUE FACTOR 1"/>
    <property type="match status" value="1"/>
</dbReference>
<dbReference type="Gene3D" id="3.30.1370.160">
    <property type="match status" value="1"/>
</dbReference>
<evidence type="ECO:0000313" key="3">
    <source>
        <dbReference type="EMBL" id="MFC5712226.1"/>
    </source>
</evidence>
<dbReference type="RefSeq" id="WP_385939303.1">
    <property type="nucleotide sequence ID" value="NZ_JBHSOZ010000003.1"/>
</dbReference>